<keyword evidence="3" id="KW-1185">Reference proteome</keyword>
<evidence type="ECO:0000313" key="2">
    <source>
        <dbReference type="EMBL" id="POG63181.1"/>
    </source>
</evidence>
<comment type="caution">
    <text evidence="2">The sequence shown here is derived from an EMBL/GenBank/DDBJ whole genome shotgun (WGS) entry which is preliminary data.</text>
</comment>
<dbReference type="Proteomes" id="UP000018888">
    <property type="component" value="Unassembled WGS sequence"/>
</dbReference>
<organism evidence="2 3">
    <name type="scientific">Rhizophagus irregularis (strain DAOM 181602 / DAOM 197198 / MUCL 43194)</name>
    <name type="common">Arbuscular mycorrhizal fungus</name>
    <name type="synonym">Glomus intraradices</name>
    <dbReference type="NCBI Taxonomy" id="747089"/>
    <lineage>
        <taxon>Eukaryota</taxon>
        <taxon>Fungi</taxon>
        <taxon>Fungi incertae sedis</taxon>
        <taxon>Mucoromycota</taxon>
        <taxon>Glomeromycotina</taxon>
        <taxon>Glomeromycetes</taxon>
        <taxon>Glomerales</taxon>
        <taxon>Glomeraceae</taxon>
        <taxon>Rhizophagus</taxon>
    </lineage>
</organism>
<reference evidence="2 3" key="1">
    <citation type="journal article" date="2013" name="Proc. Natl. Acad. Sci. U.S.A.">
        <title>Genome of an arbuscular mycorrhizal fungus provides insight into the oldest plant symbiosis.</title>
        <authorList>
            <person name="Tisserant E."/>
            <person name="Malbreil M."/>
            <person name="Kuo A."/>
            <person name="Kohler A."/>
            <person name="Symeonidi A."/>
            <person name="Balestrini R."/>
            <person name="Charron P."/>
            <person name="Duensing N."/>
            <person name="Frei Dit Frey N."/>
            <person name="Gianinazzi-Pearson V."/>
            <person name="Gilbert L.B."/>
            <person name="Handa Y."/>
            <person name="Herr J.R."/>
            <person name="Hijri M."/>
            <person name="Koul R."/>
            <person name="Kawaguchi M."/>
            <person name="Krajinski F."/>
            <person name="Lammers P.J."/>
            <person name="Masclaux F.G."/>
            <person name="Murat C."/>
            <person name="Morin E."/>
            <person name="Ndikumana S."/>
            <person name="Pagni M."/>
            <person name="Petitpierre D."/>
            <person name="Requena N."/>
            <person name="Rosikiewicz P."/>
            <person name="Riley R."/>
            <person name="Saito K."/>
            <person name="San Clemente H."/>
            <person name="Shapiro H."/>
            <person name="van Tuinen D."/>
            <person name="Becard G."/>
            <person name="Bonfante P."/>
            <person name="Paszkowski U."/>
            <person name="Shachar-Hill Y.Y."/>
            <person name="Tuskan G.A."/>
            <person name="Young P.W."/>
            <person name="Sanders I.R."/>
            <person name="Henrissat B."/>
            <person name="Rensing S.A."/>
            <person name="Grigoriev I.V."/>
            <person name="Corradi N."/>
            <person name="Roux C."/>
            <person name="Martin F."/>
        </authorList>
    </citation>
    <scope>NUCLEOTIDE SEQUENCE [LARGE SCALE GENOMIC DNA]</scope>
    <source>
        <strain evidence="2 3">DAOM 197198</strain>
    </source>
</reference>
<keyword evidence="1" id="KW-1133">Transmembrane helix</keyword>
<dbReference type="AlphaFoldDB" id="A0A2P4PCR5"/>
<dbReference type="EMBL" id="AUPC02000275">
    <property type="protein sequence ID" value="POG63181.1"/>
    <property type="molecule type" value="Genomic_DNA"/>
</dbReference>
<accession>A0A2P4PCR5</accession>
<gene>
    <name evidence="2" type="ORF">GLOIN_2v1688994</name>
</gene>
<proteinExistence type="predicted"/>
<evidence type="ECO:0000313" key="3">
    <source>
        <dbReference type="Proteomes" id="UP000018888"/>
    </source>
</evidence>
<evidence type="ECO:0000256" key="1">
    <source>
        <dbReference type="SAM" id="Phobius"/>
    </source>
</evidence>
<sequence length="79" mass="9326">MKINFTLKLNLTNNCFTYSIIDIIKSFYCITLMRILSIRTINLSKATGTNFLNIIKLVILIILYKFFRNLFFNPFIPII</sequence>
<feature type="transmembrane region" description="Helical" evidence="1">
    <location>
        <begin position="48"/>
        <end position="67"/>
    </location>
</feature>
<keyword evidence="1" id="KW-0812">Transmembrane</keyword>
<reference evidence="2 3" key="2">
    <citation type="journal article" date="2018" name="New Phytol.">
        <title>High intraspecific genome diversity in the model arbuscular mycorrhizal symbiont Rhizophagus irregularis.</title>
        <authorList>
            <person name="Chen E.C.H."/>
            <person name="Morin E."/>
            <person name="Beaudet D."/>
            <person name="Noel J."/>
            <person name="Yildirir G."/>
            <person name="Ndikumana S."/>
            <person name="Charron P."/>
            <person name="St-Onge C."/>
            <person name="Giorgi J."/>
            <person name="Kruger M."/>
            <person name="Marton T."/>
            <person name="Ropars J."/>
            <person name="Grigoriev I.V."/>
            <person name="Hainaut M."/>
            <person name="Henrissat B."/>
            <person name="Roux C."/>
            <person name="Martin F."/>
            <person name="Corradi N."/>
        </authorList>
    </citation>
    <scope>NUCLEOTIDE SEQUENCE [LARGE SCALE GENOMIC DNA]</scope>
    <source>
        <strain evidence="2 3">DAOM 197198</strain>
    </source>
</reference>
<keyword evidence="1" id="KW-0472">Membrane</keyword>
<name>A0A2P4PCR5_RHIID</name>
<feature type="transmembrane region" description="Helical" evidence="1">
    <location>
        <begin position="16"/>
        <end position="36"/>
    </location>
</feature>
<protein>
    <submittedName>
        <fullName evidence="2">Uncharacterized protein</fullName>
    </submittedName>
</protein>